<protein>
    <submittedName>
        <fullName evidence="1">Uncharacterized protein</fullName>
    </submittedName>
</protein>
<dbReference type="RefSeq" id="WP_097141077.1">
    <property type="nucleotide sequence ID" value="NZ_OBQD01000010.1"/>
</dbReference>
<evidence type="ECO:0000313" key="2">
    <source>
        <dbReference type="Proteomes" id="UP000219167"/>
    </source>
</evidence>
<organism evidence="1 2">
    <name type="scientific">Rhizobium subbaraonis</name>
    <dbReference type="NCBI Taxonomy" id="908946"/>
    <lineage>
        <taxon>Bacteria</taxon>
        <taxon>Pseudomonadati</taxon>
        <taxon>Pseudomonadota</taxon>
        <taxon>Alphaproteobacteria</taxon>
        <taxon>Hyphomicrobiales</taxon>
        <taxon>Rhizobiaceae</taxon>
        <taxon>Rhizobium/Agrobacterium group</taxon>
        <taxon>Rhizobium</taxon>
    </lineage>
</organism>
<gene>
    <name evidence="1" type="ORF">SAMN05892877_110230</name>
</gene>
<proteinExistence type="predicted"/>
<name>A0A285URV4_9HYPH</name>
<sequence length="62" mass="6323">MSALPMRARTMAIAVVCAGAALLALANAHLVYVAVVSQPDCVTHLKGVAESPGSYRAARPAC</sequence>
<dbReference type="EMBL" id="OBQD01000010">
    <property type="protein sequence ID" value="SOC42971.1"/>
    <property type="molecule type" value="Genomic_DNA"/>
</dbReference>
<reference evidence="1 2" key="1">
    <citation type="submission" date="2017-08" db="EMBL/GenBank/DDBJ databases">
        <authorList>
            <person name="de Groot N.N."/>
        </authorList>
    </citation>
    <scope>NUCLEOTIDE SEQUENCE [LARGE SCALE GENOMIC DNA]</scope>
    <source>
        <strain evidence="1 2">JC85</strain>
    </source>
</reference>
<evidence type="ECO:0000313" key="1">
    <source>
        <dbReference type="EMBL" id="SOC42971.1"/>
    </source>
</evidence>
<accession>A0A285URV4</accession>
<dbReference type="Proteomes" id="UP000219167">
    <property type="component" value="Unassembled WGS sequence"/>
</dbReference>
<dbReference type="AlphaFoldDB" id="A0A285URV4"/>
<keyword evidence="2" id="KW-1185">Reference proteome</keyword>